<name>A0ABP8IR67_9BACT</name>
<sequence>MPGFLRFSACLLFIHFLLLGGSRLLPAQTRPAGKPLAALLPYQPTAPLAVRTLSTKSEGGVVVEDLTFASASGGEPVPAYLVRPEGSERAGAGVLFVHWYAPAAPSSNRSQFLAEARELARRGVVSLLVSTFWSDPARYQERRWQDDYQNTINQAIDLRRALDVLLAQPGVQAGRLACVGHDYGAMFGALAVAADTRVKAFVSIAGASRFADWYSFGSASGRPEGAELAAFQAQLAPLDPITVLPNSKAAVFFQVGEADRFTPRADFVGLYVAAAEPKRLATYSCGHEMSLPIIQHDRLAWLQEQLRLVPAASAKP</sequence>
<evidence type="ECO:0000313" key="1">
    <source>
        <dbReference type="EMBL" id="GAA4368296.1"/>
    </source>
</evidence>
<organism evidence="1 2">
    <name type="scientific">Hymenobacter saemangeumensis</name>
    <dbReference type="NCBI Taxonomy" id="1084522"/>
    <lineage>
        <taxon>Bacteria</taxon>
        <taxon>Pseudomonadati</taxon>
        <taxon>Bacteroidota</taxon>
        <taxon>Cytophagia</taxon>
        <taxon>Cytophagales</taxon>
        <taxon>Hymenobacteraceae</taxon>
        <taxon>Hymenobacter</taxon>
    </lineage>
</organism>
<dbReference type="PANTHER" id="PTHR22946:SF0">
    <property type="entry name" value="DIENELACTONE HYDROLASE DOMAIN-CONTAINING PROTEIN"/>
    <property type="match status" value="1"/>
</dbReference>
<dbReference type="Proteomes" id="UP001501153">
    <property type="component" value="Unassembled WGS sequence"/>
</dbReference>
<gene>
    <name evidence="1" type="ORF">GCM10023185_40930</name>
</gene>
<dbReference type="RefSeq" id="WP_345238008.1">
    <property type="nucleotide sequence ID" value="NZ_BAABGZ010000079.1"/>
</dbReference>
<dbReference type="EMBL" id="BAABGZ010000079">
    <property type="protein sequence ID" value="GAA4368296.1"/>
    <property type="molecule type" value="Genomic_DNA"/>
</dbReference>
<dbReference type="InterPro" id="IPR029058">
    <property type="entry name" value="AB_hydrolase_fold"/>
</dbReference>
<dbReference type="PANTHER" id="PTHR22946">
    <property type="entry name" value="DIENELACTONE HYDROLASE DOMAIN-CONTAINING PROTEIN-RELATED"/>
    <property type="match status" value="1"/>
</dbReference>
<comment type="caution">
    <text evidence="1">The sequence shown here is derived from an EMBL/GenBank/DDBJ whole genome shotgun (WGS) entry which is preliminary data.</text>
</comment>
<accession>A0ABP8IR67</accession>
<keyword evidence="2" id="KW-1185">Reference proteome</keyword>
<dbReference type="Gene3D" id="3.40.50.1820">
    <property type="entry name" value="alpha/beta hydrolase"/>
    <property type="match status" value="1"/>
</dbReference>
<dbReference type="SUPFAM" id="SSF53474">
    <property type="entry name" value="alpha/beta-Hydrolases"/>
    <property type="match status" value="1"/>
</dbReference>
<reference evidence="2" key="1">
    <citation type="journal article" date="2019" name="Int. J. Syst. Evol. Microbiol.">
        <title>The Global Catalogue of Microorganisms (GCM) 10K type strain sequencing project: providing services to taxonomists for standard genome sequencing and annotation.</title>
        <authorList>
            <consortium name="The Broad Institute Genomics Platform"/>
            <consortium name="The Broad Institute Genome Sequencing Center for Infectious Disease"/>
            <person name="Wu L."/>
            <person name="Ma J."/>
        </authorList>
    </citation>
    <scope>NUCLEOTIDE SEQUENCE [LARGE SCALE GENOMIC DNA]</scope>
    <source>
        <strain evidence="2">JCM 17923</strain>
    </source>
</reference>
<evidence type="ECO:0000313" key="2">
    <source>
        <dbReference type="Proteomes" id="UP001501153"/>
    </source>
</evidence>
<dbReference type="InterPro" id="IPR050261">
    <property type="entry name" value="FrsA_esterase"/>
</dbReference>
<protein>
    <submittedName>
        <fullName evidence="1">Uncharacterized protein</fullName>
    </submittedName>
</protein>
<proteinExistence type="predicted"/>